<dbReference type="Proteomes" id="UP000769528">
    <property type="component" value="Unassembled WGS sequence"/>
</dbReference>
<keyword evidence="3" id="KW-1185">Reference proteome</keyword>
<dbReference type="OrthoDB" id="4092529at2759"/>
<reference evidence="2" key="1">
    <citation type="journal article" date="2021" name="Open Biol.">
        <title>Shared evolutionary footprints suggest mitochondrial oxidative damage underlies multiple complex I losses in fungi.</title>
        <authorList>
            <person name="Schikora-Tamarit M.A."/>
            <person name="Marcet-Houben M."/>
            <person name="Nosek J."/>
            <person name="Gabaldon T."/>
        </authorList>
    </citation>
    <scope>NUCLEOTIDE SEQUENCE</scope>
    <source>
        <strain evidence="2">CBS6341</strain>
    </source>
</reference>
<gene>
    <name evidence="2" type="ORF">WICMUC_003266</name>
</gene>
<feature type="compositionally biased region" description="Polar residues" evidence="1">
    <location>
        <begin position="63"/>
        <end position="81"/>
    </location>
</feature>
<organism evidence="2 3">
    <name type="scientific">Wickerhamomyces mucosus</name>
    <dbReference type="NCBI Taxonomy" id="1378264"/>
    <lineage>
        <taxon>Eukaryota</taxon>
        <taxon>Fungi</taxon>
        <taxon>Dikarya</taxon>
        <taxon>Ascomycota</taxon>
        <taxon>Saccharomycotina</taxon>
        <taxon>Saccharomycetes</taxon>
        <taxon>Phaffomycetales</taxon>
        <taxon>Wickerhamomycetaceae</taxon>
        <taxon>Wickerhamomyces</taxon>
    </lineage>
</organism>
<reference evidence="2" key="2">
    <citation type="submission" date="2021-01" db="EMBL/GenBank/DDBJ databases">
        <authorList>
            <person name="Schikora-Tamarit M.A."/>
        </authorList>
    </citation>
    <scope>NUCLEOTIDE SEQUENCE</scope>
    <source>
        <strain evidence="2">CBS6341</strain>
    </source>
</reference>
<name>A0A9P8PNH0_9ASCO</name>
<comment type="caution">
    <text evidence="2">The sequence shown here is derived from an EMBL/GenBank/DDBJ whole genome shotgun (WGS) entry which is preliminary data.</text>
</comment>
<evidence type="ECO:0000313" key="3">
    <source>
        <dbReference type="Proteomes" id="UP000769528"/>
    </source>
</evidence>
<accession>A0A9P8PNH0</accession>
<protein>
    <submittedName>
        <fullName evidence="2">Uncharacterized protein</fullName>
    </submittedName>
</protein>
<dbReference type="AlphaFoldDB" id="A0A9P8PNH0"/>
<feature type="region of interest" description="Disordered" evidence="1">
    <location>
        <begin position="1"/>
        <end position="35"/>
    </location>
</feature>
<dbReference type="EMBL" id="JAEUBF010000853">
    <property type="protein sequence ID" value="KAH3674429.1"/>
    <property type="molecule type" value="Genomic_DNA"/>
</dbReference>
<evidence type="ECO:0000313" key="2">
    <source>
        <dbReference type="EMBL" id="KAH3674429.1"/>
    </source>
</evidence>
<sequence>MTLTEVFGSSDKPKDLANSVASSTSDIKPEPGTNGTPAFAAISLAECFKPSFLIESPEGPTKTMPSFSQRSANSAFSDKKP</sequence>
<proteinExistence type="predicted"/>
<evidence type="ECO:0000256" key="1">
    <source>
        <dbReference type="SAM" id="MobiDB-lite"/>
    </source>
</evidence>
<feature type="region of interest" description="Disordered" evidence="1">
    <location>
        <begin position="54"/>
        <end position="81"/>
    </location>
</feature>